<evidence type="ECO:0000256" key="1">
    <source>
        <dbReference type="SAM" id="Phobius"/>
    </source>
</evidence>
<reference evidence="2" key="1">
    <citation type="journal article" date="2020" name="Stud. Mycol.">
        <title>101 Dothideomycetes genomes: a test case for predicting lifestyles and emergence of pathogens.</title>
        <authorList>
            <person name="Haridas S."/>
            <person name="Albert R."/>
            <person name="Binder M."/>
            <person name="Bloem J."/>
            <person name="Labutti K."/>
            <person name="Salamov A."/>
            <person name="Andreopoulos B."/>
            <person name="Baker S."/>
            <person name="Barry K."/>
            <person name="Bills G."/>
            <person name="Bluhm B."/>
            <person name="Cannon C."/>
            <person name="Castanera R."/>
            <person name="Culley D."/>
            <person name="Daum C."/>
            <person name="Ezra D."/>
            <person name="Gonzalez J."/>
            <person name="Henrissat B."/>
            <person name="Kuo A."/>
            <person name="Liang C."/>
            <person name="Lipzen A."/>
            <person name="Lutzoni F."/>
            <person name="Magnuson J."/>
            <person name="Mondo S."/>
            <person name="Nolan M."/>
            <person name="Ohm R."/>
            <person name="Pangilinan J."/>
            <person name="Park H.-J."/>
            <person name="Ramirez L."/>
            <person name="Alfaro M."/>
            <person name="Sun H."/>
            <person name="Tritt A."/>
            <person name="Yoshinaga Y."/>
            <person name="Zwiers L.-H."/>
            <person name="Turgeon B."/>
            <person name="Goodwin S."/>
            <person name="Spatafora J."/>
            <person name="Crous P."/>
            <person name="Grigoriev I."/>
        </authorList>
    </citation>
    <scope>NUCLEOTIDE SEQUENCE</scope>
    <source>
        <strain evidence="2">CBS 113818</strain>
    </source>
</reference>
<sequence length="288" mass="32921">MAQPRPSAQNAIRNIPQVVVRPTWENAVACSYLPKGVVFFIAHPFLYPLLKARLLPAVLLSLFIITNLFVWTYIPQVLFLKLFQHSGSAWVNGTFLVLGEGAAVVALLFESFLVDESQVDIFDAVLIYKGYEDLVRQHRPVTEDSLNDPVRRLGKPTRSSVYAPFSFRQIAEFIVLLPVNFIPYVGVPIFLLLTGFRAGPFQHWRYFQLLGFDRKQRDGFVARRRWQYTWYGTVYLFLQLVPPFSMFFLMTAAASSALWAADTEKARREHEAHVAQGPQYTDEPDATV</sequence>
<dbReference type="GO" id="GO:0005619">
    <property type="term" value="C:ascospore wall"/>
    <property type="evidence" value="ECO:0007669"/>
    <property type="project" value="TreeGrafter"/>
</dbReference>
<evidence type="ECO:0000313" key="2">
    <source>
        <dbReference type="EMBL" id="KAF2819682.1"/>
    </source>
</evidence>
<proteinExistence type="predicted"/>
<feature type="transmembrane region" description="Helical" evidence="1">
    <location>
        <begin position="54"/>
        <end position="74"/>
    </location>
</feature>
<dbReference type="OrthoDB" id="2107885at2759"/>
<keyword evidence="1" id="KW-1133">Transmembrane helix</keyword>
<evidence type="ECO:0000313" key="3">
    <source>
        <dbReference type="Proteomes" id="UP000799424"/>
    </source>
</evidence>
<gene>
    <name evidence="2" type="ORF">CC86DRAFT_334625</name>
</gene>
<evidence type="ECO:0008006" key="4">
    <source>
        <dbReference type="Google" id="ProtNLM"/>
    </source>
</evidence>
<dbReference type="AlphaFoldDB" id="A0A6A6ZEX5"/>
<name>A0A6A6ZEX5_9PLEO</name>
<dbReference type="InterPro" id="IPR052786">
    <property type="entry name" value="Spore_wall_assembly"/>
</dbReference>
<dbReference type="GO" id="GO:0005628">
    <property type="term" value="C:prospore membrane"/>
    <property type="evidence" value="ECO:0007669"/>
    <property type="project" value="TreeGrafter"/>
</dbReference>
<keyword evidence="3" id="KW-1185">Reference proteome</keyword>
<feature type="transmembrane region" description="Helical" evidence="1">
    <location>
        <begin position="234"/>
        <end position="261"/>
    </location>
</feature>
<dbReference type="Proteomes" id="UP000799424">
    <property type="component" value="Unassembled WGS sequence"/>
</dbReference>
<protein>
    <recommendedName>
        <fullName evidence="4">EI24-domain-containing protein</fullName>
    </recommendedName>
</protein>
<dbReference type="PANTHER" id="PTHR34292">
    <property type="entry name" value="OUTER SPORE WALL PROTEIN LDS1"/>
    <property type="match status" value="1"/>
</dbReference>
<organism evidence="2 3">
    <name type="scientific">Ophiobolus disseminans</name>
    <dbReference type="NCBI Taxonomy" id="1469910"/>
    <lineage>
        <taxon>Eukaryota</taxon>
        <taxon>Fungi</taxon>
        <taxon>Dikarya</taxon>
        <taxon>Ascomycota</taxon>
        <taxon>Pezizomycotina</taxon>
        <taxon>Dothideomycetes</taxon>
        <taxon>Pleosporomycetidae</taxon>
        <taxon>Pleosporales</taxon>
        <taxon>Pleosporineae</taxon>
        <taxon>Phaeosphaeriaceae</taxon>
        <taxon>Ophiobolus</taxon>
    </lineage>
</organism>
<dbReference type="PANTHER" id="PTHR34292:SF1">
    <property type="entry name" value="OUTER SPORE WALL PROTEIN RRT8"/>
    <property type="match status" value="1"/>
</dbReference>
<keyword evidence="1" id="KW-0812">Transmembrane</keyword>
<feature type="transmembrane region" description="Helical" evidence="1">
    <location>
        <begin position="89"/>
        <end position="109"/>
    </location>
</feature>
<keyword evidence="1" id="KW-0472">Membrane</keyword>
<dbReference type="EMBL" id="MU006243">
    <property type="protein sequence ID" value="KAF2819682.1"/>
    <property type="molecule type" value="Genomic_DNA"/>
</dbReference>
<dbReference type="GO" id="GO:0005811">
    <property type="term" value="C:lipid droplet"/>
    <property type="evidence" value="ECO:0007669"/>
    <property type="project" value="TreeGrafter"/>
</dbReference>
<accession>A0A6A6ZEX5</accession>
<feature type="transmembrane region" description="Helical" evidence="1">
    <location>
        <begin position="173"/>
        <end position="196"/>
    </location>
</feature>